<comment type="caution">
    <text evidence="3">The sequence shown here is derived from an EMBL/GenBank/DDBJ whole genome shotgun (WGS) entry which is preliminary data.</text>
</comment>
<dbReference type="InterPro" id="IPR002575">
    <property type="entry name" value="Aminoglycoside_PTrfase"/>
</dbReference>
<dbReference type="InterPro" id="IPR050249">
    <property type="entry name" value="Pseudomonas-type_ThrB"/>
</dbReference>
<dbReference type="OrthoDB" id="4030632at2"/>
<comment type="similarity">
    <text evidence="1">Belongs to the pseudomonas-type ThrB family.</text>
</comment>
<organism evidence="3 4">
    <name type="scientific">Vagococcus elongatus</name>
    <dbReference type="NCBI Taxonomy" id="180344"/>
    <lineage>
        <taxon>Bacteria</taxon>
        <taxon>Bacillati</taxon>
        <taxon>Bacillota</taxon>
        <taxon>Bacilli</taxon>
        <taxon>Lactobacillales</taxon>
        <taxon>Enterococcaceae</taxon>
        <taxon>Vagococcus</taxon>
    </lineage>
</organism>
<dbReference type="Proteomes" id="UP000287605">
    <property type="component" value="Unassembled WGS sequence"/>
</dbReference>
<dbReference type="Gene3D" id="3.90.1200.10">
    <property type="match status" value="1"/>
</dbReference>
<accession>A0A430AV01</accession>
<dbReference type="EMBL" id="NGKA01000009">
    <property type="protein sequence ID" value="RSU11887.1"/>
    <property type="molecule type" value="Genomic_DNA"/>
</dbReference>
<evidence type="ECO:0000256" key="1">
    <source>
        <dbReference type="ARBA" id="ARBA00038240"/>
    </source>
</evidence>
<protein>
    <recommendedName>
        <fullName evidence="2">Aminoglycoside phosphotransferase domain-containing protein</fullName>
    </recommendedName>
</protein>
<dbReference type="Pfam" id="PF01636">
    <property type="entry name" value="APH"/>
    <property type="match status" value="1"/>
</dbReference>
<dbReference type="GO" id="GO:0004413">
    <property type="term" value="F:homoserine kinase activity"/>
    <property type="evidence" value="ECO:0007669"/>
    <property type="project" value="TreeGrafter"/>
</dbReference>
<reference evidence="3 4" key="1">
    <citation type="submission" date="2017-05" db="EMBL/GenBank/DDBJ databases">
        <title>Vagococcus spp. assemblies.</title>
        <authorList>
            <person name="Gulvik C.A."/>
        </authorList>
    </citation>
    <scope>NUCLEOTIDE SEQUENCE [LARGE SCALE GENOMIC DNA]</scope>
    <source>
        <strain evidence="3 4">CCUG 51432</strain>
    </source>
</reference>
<evidence type="ECO:0000313" key="4">
    <source>
        <dbReference type="Proteomes" id="UP000287605"/>
    </source>
</evidence>
<feature type="domain" description="Aminoglycoside phosphotransferase" evidence="2">
    <location>
        <begin position="20"/>
        <end position="229"/>
    </location>
</feature>
<sequence>MEETVKAILKNLYDLNVSALRQNKRGWQNIVYEVETDTADFIMRCTPKANRGKEDILGEAEWLLHLKNHLEVPSPVATIQNNYCIDLEDTSTPYYFVLFDKIEGQHISYNSYLNRPELFYKLGVEIGKVHANSRDFTLKRGTRRQWHDNQYLQEFGQHIPKNQIKVYESCALLVEEIKKATEGSCDYGLVHGDIHHENFLFNEDRLIIIDYDESQYSLLCEDFSVALYYTLYGMLNNNGQRDKIAKEFCYHFQLGYKEQFSDACDLSFVPLYLRLRELIAYVGAYKKWDFDHLSAWQAGFLQESRQRIENHQPIFQFQENKWSFYAEVGEYKQTWEREMMGFEEQQ</sequence>
<dbReference type="RefSeq" id="WP_126808945.1">
    <property type="nucleotide sequence ID" value="NZ_NGKA01000009.1"/>
</dbReference>
<dbReference type="PANTHER" id="PTHR21064:SF6">
    <property type="entry name" value="AMINOGLYCOSIDE PHOSPHOTRANSFERASE DOMAIN-CONTAINING PROTEIN"/>
    <property type="match status" value="1"/>
</dbReference>
<evidence type="ECO:0000313" key="3">
    <source>
        <dbReference type="EMBL" id="RSU11887.1"/>
    </source>
</evidence>
<dbReference type="InterPro" id="IPR011009">
    <property type="entry name" value="Kinase-like_dom_sf"/>
</dbReference>
<name>A0A430AV01_9ENTE</name>
<dbReference type="AlphaFoldDB" id="A0A430AV01"/>
<dbReference type="GO" id="GO:0009088">
    <property type="term" value="P:threonine biosynthetic process"/>
    <property type="evidence" value="ECO:0007669"/>
    <property type="project" value="TreeGrafter"/>
</dbReference>
<gene>
    <name evidence="3" type="ORF">CBF29_07145</name>
</gene>
<keyword evidence="4" id="KW-1185">Reference proteome</keyword>
<dbReference type="SUPFAM" id="SSF56112">
    <property type="entry name" value="Protein kinase-like (PK-like)"/>
    <property type="match status" value="1"/>
</dbReference>
<dbReference type="Gene3D" id="3.30.200.20">
    <property type="entry name" value="Phosphorylase Kinase, domain 1"/>
    <property type="match status" value="1"/>
</dbReference>
<proteinExistence type="inferred from homology"/>
<evidence type="ECO:0000259" key="2">
    <source>
        <dbReference type="Pfam" id="PF01636"/>
    </source>
</evidence>
<dbReference type="PANTHER" id="PTHR21064">
    <property type="entry name" value="AMINOGLYCOSIDE PHOSPHOTRANSFERASE DOMAIN-CONTAINING PROTEIN-RELATED"/>
    <property type="match status" value="1"/>
</dbReference>